<accession>A0A8C4QV42</accession>
<name>A0A8C4QV42_EPTBU</name>
<dbReference type="InterPro" id="IPR011993">
    <property type="entry name" value="PH-like_dom_sf"/>
</dbReference>
<feature type="domain" description="IRS-type PTB" evidence="2">
    <location>
        <begin position="218"/>
        <end position="300"/>
    </location>
</feature>
<evidence type="ECO:0000313" key="4">
    <source>
        <dbReference type="Proteomes" id="UP000694388"/>
    </source>
</evidence>
<reference evidence="3" key="2">
    <citation type="submission" date="2025-09" db="UniProtKB">
        <authorList>
            <consortium name="Ensembl"/>
        </authorList>
    </citation>
    <scope>IDENTIFICATION</scope>
</reference>
<evidence type="ECO:0000256" key="1">
    <source>
        <dbReference type="SAM" id="MobiDB-lite"/>
    </source>
</evidence>
<feature type="region of interest" description="Disordered" evidence="1">
    <location>
        <begin position="325"/>
        <end position="346"/>
    </location>
</feature>
<keyword evidence="4" id="KW-1185">Reference proteome</keyword>
<dbReference type="SUPFAM" id="SSF50729">
    <property type="entry name" value="PH domain-like"/>
    <property type="match status" value="1"/>
</dbReference>
<proteinExistence type="predicted"/>
<protein>
    <recommendedName>
        <fullName evidence="2">IRS-type PTB domain-containing protein</fullName>
    </recommendedName>
</protein>
<evidence type="ECO:0000259" key="2">
    <source>
        <dbReference type="Pfam" id="PF02174"/>
    </source>
</evidence>
<feature type="region of interest" description="Disordered" evidence="1">
    <location>
        <begin position="31"/>
        <end position="75"/>
    </location>
</feature>
<organism evidence="3 4">
    <name type="scientific">Eptatretus burgeri</name>
    <name type="common">Inshore hagfish</name>
    <dbReference type="NCBI Taxonomy" id="7764"/>
    <lineage>
        <taxon>Eukaryota</taxon>
        <taxon>Metazoa</taxon>
        <taxon>Chordata</taxon>
        <taxon>Craniata</taxon>
        <taxon>Vertebrata</taxon>
        <taxon>Cyclostomata</taxon>
        <taxon>Myxini</taxon>
        <taxon>Myxiniformes</taxon>
        <taxon>Myxinidae</taxon>
        <taxon>Eptatretinae</taxon>
        <taxon>Eptatretus</taxon>
    </lineage>
</organism>
<reference evidence="3" key="1">
    <citation type="submission" date="2025-08" db="UniProtKB">
        <authorList>
            <consortium name="Ensembl"/>
        </authorList>
    </citation>
    <scope>IDENTIFICATION</scope>
</reference>
<dbReference type="Pfam" id="PF02174">
    <property type="entry name" value="IRS"/>
    <property type="match status" value="1"/>
</dbReference>
<feature type="compositionally biased region" description="Basic and acidic residues" evidence="1">
    <location>
        <begin position="109"/>
        <end position="121"/>
    </location>
</feature>
<dbReference type="AlphaFoldDB" id="A0A8C4QV42"/>
<dbReference type="Gene3D" id="2.30.29.30">
    <property type="entry name" value="Pleckstrin-homology domain (PH domain)/Phosphotyrosine-binding domain (PTB)"/>
    <property type="match status" value="1"/>
</dbReference>
<feature type="region of interest" description="Disordered" evidence="1">
    <location>
        <begin position="89"/>
        <end position="125"/>
    </location>
</feature>
<dbReference type="SMART" id="SM01244">
    <property type="entry name" value="IRS"/>
    <property type="match status" value="1"/>
</dbReference>
<feature type="compositionally biased region" description="Polar residues" evidence="1">
    <location>
        <begin position="41"/>
        <end position="75"/>
    </location>
</feature>
<sequence>MASKDRVRRPCVLHRVLSVLLQRFFRRRRETPILTSPKPARQTTQEPPTPSLHTSTSHRLTPQSQHSLNPFSSPEENVLTFNHIPVSQAAEPAHPDSRTSQLDLPTSDHVVEHFPSGDRRQSPYVNNGVSWDNSFISLSAKQEPLADNNEYEEHFLTIEHSEDEAGQTLQGGEDDEENAEDVDDYIQPLPATDEEIRSQLRTEGKFQVRLESAGEALKELQHQHFVLSVDQDGLRILSSDPHHECLFCWPFETIKRFGHHQDIFYVELGRANPQGPVSANFNLHNSLDLFRLVLDYVSINIPMKRPLPTCRPYLTPLSSNGSDSDDYNHPYDHFSPKHTESFEQCN</sequence>
<feature type="compositionally biased region" description="Basic and acidic residues" evidence="1">
    <location>
        <begin position="326"/>
        <end position="346"/>
    </location>
</feature>
<dbReference type="InterPro" id="IPR002404">
    <property type="entry name" value="IRS_PTB"/>
</dbReference>
<evidence type="ECO:0000313" key="3">
    <source>
        <dbReference type="Ensembl" id="ENSEBUP00000020144.1"/>
    </source>
</evidence>
<dbReference type="Ensembl" id="ENSEBUT00000020721.1">
    <property type="protein sequence ID" value="ENSEBUP00000020144.1"/>
    <property type="gene ID" value="ENSEBUG00000012504.1"/>
</dbReference>
<dbReference type="Proteomes" id="UP000694388">
    <property type="component" value="Unplaced"/>
</dbReference>